<keyword evidence="5" id="KW-0175">Coiled coil</keyword>
<feature type="signal peptide" evidence="7">
    <location>
        <begin position="1"/>
        <end position="21"/>
    </location>
</feature>
<name>A0A4R2FGZ0_9GAMM</name>
<dbReference type="NCBIfam" id="TIGR03789">
    <property type="entry name" value="pdsO"/>
    <property type="match status" value="1"/>
</dbReference>
<comment type="subcellular location">
    <subcellularLocation>
        <location evidence="1">Cell outer membrane</location>
    </subcellularLocation>
</comment>
<keyword evidence="10" id="KW-1185">Reference proteome</keyword>
<dbReference type="RefSeq" id="WP_133037560.1">
    <property type="nucleotide sequence ID" value="NZ_SLWF01000002.1"/>
</dbReference>
<dbReference type="AlphaFoldDB" id="A0A4R2FGZ0"/>
<dbReference type="Pfam" id="PF13441">
    <property type="entry name" value="Gly-zipper_YMGG"/>
    <property type="match status" value="1"/>
</dbReference>
<dbReference type="SUPFAM" id="SSF103088">
    <property type="entry name" value="OmpA-like"/>
    <property type="match status" value="1"/>
</dbReference>
<evidence type="ECO:0000256" key="1">
    <source>
        <dbReference type="ARBA" id="ARBA00004442"/>
    </source>
</evidence>
<keyword evidence="6" id="KW-0812">Transmembrane</keyword>
<dbReference type="PANTHER" id="PTHR30329">
    <property type="entry name" value="STATOR ELEMENT OF FLAGELLAR MOTOR COMPLEX"/>
    <property type="match status" value="1"/>
</dbReference>
<keyword evidence="2 4" id="KW-0472">Membrane</keyword>
<dbReference type="InterPro" id="IPR006665">
    <property type="entry name" value="OmpA-like"/>
</dbReference>
<dbReference type="InterPro" id="IPR022511">
    <property type="entry name" value="PdsO"/>
</dbReference>
<dbReference type="InterPro" id="IPR006664">
    <property type="entry name" value="OMP_bac"/>
</dbReference>
<evidence type="ECO:0000256" key="3">
    <source>
        <dbReference type="ARBA" id="ARBA00023237"/>
    </source>
</evidence>
<sequence length="244" mass="26348">MKQHIISALVISSLMMLPAMAQERQDNQTEAAVGFGGGMVLGAVIGGPVGAIVGAFSGSLVGKSVGDDKHIQAQQQTLEAQTIQITALTQKQQSLEQLQAQYTEAQRQLKTLQAARVSKLEELTVGMNVQFRTGTAEIEQHFAAQLKDIAYAMSLAPELTLDLSGYADRRGSAEFNQQLSEQRVQAVRDFLIQQGVDGERLTASAYGASAPLSQKESLEGDFFDRRVTLRLQNPDAALAANNQQ</sequence>
<evidence type="ECO:0000256" key="5">
    <source>
        <dbReference type="SAM" id="Coils"/>
    </source>
</evidence>
<dbReference type="PANTHER" id="PTHR30329:SF21">
    <property type="entry name" value="LIPOPROTEIN YIAD-RELATED"/>
    <property type="match status" value="1"/>
</dbReference>
<protein>
    <submittedName>
        <fullName evidence="9">Sortase system peptidoglycan-associated protein</fullName>
    </submittedName>
</protein>
<keyword evidence="6" id="KW-1133">Transmembrane helix</keyword>
<organism evidence="9 10">
    <name type="scientific">Shewanella fodinae</name>
    <dbReference type="NCBI Taxonomy" id="552357"/>
    <lineage>
        <taxon>Bacteria</taxon>
        <taxon>Pseudomonadati</taxon>
        <taxon>Pseudomonadota</taxon>
        <taxon>Gammaproteobacteria</taxon>
        <taxon>Alteromonadales</taxon>
        <taxon>Shewanellaceae</taxon>
        <taxon>Shewanella</taxon>
    </lineage>
</organism>
<accession>A0A4R2FGZ0</accession>
<evidence type="ECO:0000313" key="10">
    <source>
        <dbReference type="Proteomes" id="UP000294832"/>
    </source>
</evidence>
<dbReference type="PROSITE" id="PS51123">
    <property type="entry name" value="OMPA_2"/>
    <property type="match status" value="1"/>
</dbReference>
<evidence type="ECO:0000256" key="4">
    <source>
        <dbReference type="PROSITE-ProRule" id="PRU00473"/>
    </source>
</evidence>
<evidence type="ECO:0000256" key="6">
    <source>
        <dbReference type="SAM" id="Phobius"/>
    </source>
</evidence>
<dbReference type="CDD" id="cd07185">
    <property type="entry name" value="OmpA_C-like"/>
    <property type="match status" value="1"/>
</dbReference>
<feature type="transmembrane region" description="Helical" evidence="6">
    <location>
        <begin position="31"/>
        <end position="56"/>
    </location>
</feature>
<dbReference type="InterPro" id="IPR036737">
    <property type="entry name" value="OmpA-like_sf"/>
</dbReference>
<feature type="coiled-coil region" evidence="5">
    <location>
        <begin position="71"/>
        <end position="122"/>
    </location>
</feature>
<keyword evidence="7" id="KW-0732">Signal</keyword>
<keyword evidence="3" id="KW-0998">Cell outer membrane</keyword>
<gene>
    <name evidence="9" type="ORF">EDC91_10234</name>
</gene>
<proteinExistence type="predicted"/>
<dbReference type="Proteomes" id="UP000294832">
    <property type="component" value="Unassembled WGS sequence"/>
</dbReference>
<evidence type="ECO:0000256" key="7">
    <source>
        <dbReference type="SAM" id="SignalP"/>
    </source>
</evidence>
<dbReference type="GO" id="GO:0009279">
    <property type="term" value="C:cell outer membrane"/>
    <property type="evidence" value="ECO:0007669"/>
    <property type="project" value="UniProtKB-SubCell"/>
</dbReference>
<dbReference type="Pfam" id="PF00691">
    <property type="entry name" value="OmpA"/>
    <property type="match status" value="1"/>
</dbReference>
<feature type="domain" description="OmpA-like" evidence="8">
    <location>
        <begin position="118"/>
        <end position="235"/>
    </location>
</feature>
<dbReference type="InterPro" id="IPR027367">
    <property type="entry name" value="Gly-zipper_YMGG"/>
</dbReference>
<reference evidence="9 10" key="1">
    <citation type="submission" date="2019-03" db="EMBL/GenBank/DDBJ databases">
        <title>Freshwater and sediment microbial communities from various areas in North America, analyzing microbe dynamics in response to fracking.</title>
        <authorList>
            <person name="Lamendella R."/>
        </authorList>
    </citation>
    <scope>NUCLEOTIDE SEQUENCE [LARGE SCALE GENOMIC DNA]</scope>
    <source>
        <strain evidence="9 10">74A</strain>
    </source>
</reference>
<dbReference type="Gene3D" id="3.30.1330.60">
    <property type="entry name" value="OmpA-like domain"/>
    <property type="match status" value="1"/>
</dbReference>
<dbReference type="EMBL" id="SLWF01000002">
    <property type="protein sequence ID" value="TCN90125.1"/>
    <property type="molecule type" value="Genomic_DNA"/>
</dbReference>
<evidence type="ECO:0000313" key="9">
    <source>
        <dbReference type="EMBL" id="TCN90125.1"/>
    </source>
</evidence>
<dbReference type="OrthoDB" id="7061829at2"/>
<comment type="caution">
    <text evidence="9">The sequence shown here is derived from an EMBL/GenBank/DDBJ whole genome shotgun (WGS) entry which is preliminary data.</text>
</comment>
<dbReference type="PRINTS" id="PR01021">
    <property type="entry name" value="OMPADOMAIN"/>
</dbReference>
<evidence type="ECO:0000259" key="8">
    <source>
        <dbReference type="PROSITE" id="PS51123"/>
    </source>
</evidence>
<evidence type="ECO:0000256" key="2">
    <source>
        <dbReference type="ARBA" id="ARBA00023136"/>
    </source>
</evidence>
<dbReference type="InterPro" id="IPR050330">
    <property type="entry name" value="Bact_OuterMem_StrucFunc"/>
</dbReference>
<feature type="chain" id="PRO_5020868179" evidence="7">
    <location>
        <begin position="22"/>
        <end position="244"/>
    </location>
</feature>